<dbReference type="InterPro" id="IPR036322">
    <property type="entry name" value="WD40_repeat_dom_sf"/>
</dbReference>
<name>A0ABP0W888_9BRYO</name>
<keyword evidence="7" id="KW-0238">DNA-binding</keyword>
<dbReference type="Pfam" id="PF00400">
    <property type="entry name" value="WD40"/>
    <property type="match status" value="2"/>
</dbReference>
<feature type="compositionally biased region" description="Acidic residues" evidence="11">
    <location>
        <begin position="15"/>
        <end position="66"/>
    </location>
</feature>
<evidence type="ECO:0000256" key="11">
    <source>
        <dbReference type="SAM" id="MobiDB-lite"/>
    </source>
</evidence>
<dbReference type="InterPro" id="IPR001680">
    <property type="entry name" value="WD40_rpt"/>
</dbReference>
<keyword evidence="4" id="KW-0677">Repeat</keyword>
<dbReference type="EMBL" id="OZ020109">
    <property type="protein sequence ID" value="CAK9262093.1"/>
    <property type="molecule type" value="Genomic_DNA"/>
</dbReference>
<dbReference type="Gene3D" id="2.130.10.10">
    <property type="entry name" value="YVTN repeat-like/Quinoprotein amine dehydrogenase"/>
    <property type="match status" value="1"/>
</dbReference>
<organism evidence="12 13">
    <name type="scientific">Sphagnum jensenii</name>
    <dbReference type="NCBI Taxonomy" id="128206"/>
    <lineage>
        <taxon>Eukaryota</taxon>
        <taxon>Viridiplantae</taxon>
        <taxon>Streptophyta</taxon>
        <taxon>Embryophyta</taxon>
        <taxon>Bryophyta</taxon>
        <taxon>Sphagnophytina</taxon>
        <taxon>Sphagnopsida</taxon>
        <taxon>Sphagnales</taxon>
        <taxon>Sphagnaceae</taxon>
        <taxon>Sphagnum</taxon>
    </lineage>
</organism>
<evidence type="ECO:0000256" key="4">
    <source>
        <dbReference type="ARBA" id="ARBA00022737"/>
    </source>
</evidence>
<feature type="region of interest" description="Disordered" evidence="11">
    <location>
        <begin position="1"/>
        <end position="74"/>
    </location>
</feature>
<keyword evidence="5" id="KW-0227">DNA damage</keyword>
<feature type="repeat" description="WD" evidence="10">
    <location>
        <begin position="177"/>
        <end position="212"/>
    </location>
</feature>
<keyword evidence="6" id="KW-0833">Ubl conjugation pathway</keyword>
<keyword evidence="3 10" id="KW-0853">WD repeat</keyword>
<evidence type="ECO:0000256" key="7">
    <source>
        <dbReference type="ARBA" id="ARBA00023125"/>
    </source>
</evidence>
<dbReference type="InterPro" id="IPR033312">
    <property type="entry name" value="DDB2"/>
</dbReference>
<comment type="similarity">
    <text evidence="2">Belongs to the WD repeat DDB2/WDR76 family.</text>
</comment>
<dbReference type="InterPro" id="IPR015943">
    <property type="entry name" value="WD40/YVTN_repeat-like_dom_sf"/>
</dbReference>
<evidence type="ECO:0000313" key="12">
    <source>
        <dbReference type="EMBL" id="CAK9262093.1"/>
    </source>
</evidence>
<dbReference type="PROSITE" id="PS50082">
    <property type="entry name" value="WD_REPEATS_2"/>
    <property type="match status" value="2"/>
</dbReference>
<dbReference type="Proteomes" id="UP001497444">
    <property type="component" value="Chromosome 14"/>
</dbReference>
<protein>
    <recommendedName>
        <fullName evidence="14">DNA damage-binding protein 2</fullName>
    </recommendedName>
</protein>
<dbReference type="PANTHER" id="PTHR15169:SF0">
    <property type="entry name" value="DNA DAMAGE-BINDING PROTEIN 2"/>
    <property type="match status" value="1"/>
</dbReference>
<dbReference type="SUPFAM" id="SSF50978">
    <property type="entry name" value="WD40 repeat-like"/>
    <property type="match status" value="1"/>
</dbReference>
<evidence type="ECO:0000256" key="9">
    <source>
        <dbReference type="ARBA" id="ARBA00023242"/>
    </source>
</evidence>
<feature type="repeat" description="WD" evidence="10">
    <location>
        <begin position="363"/>
        <end position="396"/>
    </location>
</feature>
<dbReference type="SMART" id="SM00320">
    <property type="entry name" value="WD40"/>
    <property type="match status" value="4"/>
</dbReference>
<evidence type="ECO:0000256" key="2">
    <source>
        <dbReference type="ARBA" id="ARBA00005434"/>
    </source>
</evidence>
<proteinExistence type="inferred from homology"/>
<keyword evidence="8" id="KW-0234">DNA repair</keyword>
<evidence type="ECO:0000313" key="13">
    <source>
        <dbReference type="Proteomes" id="UP001497444"/>
    </source>
</evidence>
<evidence type="ECO:0008006" key="14">
    <source>
        <dbReference type="Google" id="ProtNLM"/>
    </source>
</evidence>
<evidence type="ECO:0000256" key="8">
    <source>
        <dbReference type="ARBA" id="ARBA00023204"/>
    </source>
</evidence>
<keyword evidence="13" id="KW-1185">Reference proteome</keyword>
<reference evidence="12" key="1">
    <citation type="submission" date="2024-02" db="EMBL/GenBank/DDBJ databases">
        <authorList>
            <consortium name="ELIXIR-Norway"/>
            <consortium name="Elixir Norway"/>
        </authorList>
    </citation>
    <scope>NUCLEOTIDE SEQUENCE</scope>
</reference>
<feature type="compositionally biased region" description="Basic and acidic residues" evidence="11">
    <location>
        <begin position="515"/>
        <end position="532"/>
    </location>
</feature>
<evidence type="ECO:0000256" key="3">
    <source>
        <dbReference type="ARBA" id="ARBA00022574"/>
    </source>
</evidence>
<accession>A0ABP0W888</accession>
<comment type="subcellular location">
    <subcellularLocation>
        <location evidence="1">Nucleus</location>
    </subcellularLocation>
</comment>
<keyword evidence="9" id="KW-0539">Nucleus</keyword>
<dbReference type="PROSITE" id="PS50294">
    <property type="entry name" value="WD_REPEATS_REGION"/>
    <property type="match status" value="1"/>
</dbReference>
<evidence type="ECO:0000256" key="5">
    <source>
        <dbReference type="ARBA" id="ARBA00022763"/>
    </source>
</evidence>
<evidence type="ECO:0000256" key="1">
    <source>
        <dbReference type="ARBA" id="ARBA00004123"/>
    </source>
</evidence>
<evidence type="ECO:0000256" key="6">
    <source>
        <dbReference type="ARBA" id="ARBA00022786"/>
    </source>
</evidence>
<feature type="region of interest" description="Disordered" evidence="11">
    <location>
        <begin position="506"/>
        <end position="575"/>
    </location>
</feature>
<gene>
    <name evidence="12" type="ORF">CSSPJE1EN1_LOCUS7571</name>
</gene>
<sequence>MLLRKRTVVVHDDSSDYSDEEDEAVEEEDDENEEEEDFVKEEEADLREGGEQDDAAGDGDDDEEEDQRSSVTKKARISISLKGAKVCKVCKAKDHQAGFVGSVYMDCPNKPCYLCKKPGHTTLTCPHRIATEHGVVAALRKHSMGLVDFVHERQLRHHLPPVKLTPVIPNGVDSAVIRLHSRRVTYLEFHPTKDNLLISGDKKGQIGIWDFEKVFEKTVYDQIHTCLVNSIKFHPWQDGMLYTASSDGKVCYTDLETAVPVEIFDLNPDGWAGPSTWRMMYAMDLNAIRNLALAADNFGFLYQLDMRSNLKIGKPIGVHKKGTKVVGLHCHPIEPDLFLTCGNDHTARIWDMRMLDSDSCLAELQHSRVVTSAYFSPVTGTKILTTCQDNRIRVWDNICADLTTCSREIVHSHDFNRYLTSFKAEWDPKDPSECLTVIGRYISDDFQGVALHPIDFIDISTGQLVEQVFDHSITTICPVNKLHPRINVMATGSSRSLFVWKPKEESDVGANGTESEQKKQIKLRIYEADGGKSGKGKSKHDYDDDDDDDFSSCKKKGSNGEGPSSSKVARPRRRC</sequence>
<evidence type="ECO:0000256" key="10">
    <source>
        <dbReference type="PROSITE-ProRule" id="PRU00221"/>
    </source>
</evidence>
<dbReference type="PANTHER" id="PTHR15169">
    <property type="entry name" value="DAMAGE-SPECIFIC DNA BINDING PROTEIN 2"/>
    <property type="match status" value="1"/>
</dbReference>